<gene>
    <name evidence="4" type="ORF">K9W45_12655</name>
</gene>
<dbReference type="Pfam" id="PF07521">
    <property type="entry name" value="RMMBL"/>
    <property type="match status" value="1"/>
</dbReference>
<reference evidence="4" key="1">
    <citation type="journal article" date="2022" name="Nat. Microbiol.">
        <title>Unique mobile elements and scalable gene flow at the prokaryote-eukaryote boundary revealed by circularized Asgard archaea genomes.</title>
        <authorList>
            <person name="Wu F."/>
            <person name="Speth D.R."/>
            <person name="Philosof A."/>
            <person name="Cremiere A."/>
            <person name="Narayanan A."/>
            <person name="Barco R.A."/>
            <person name="Connon S.A."/>
            <person name="Amend J.P."/>
            <person name="Antoshechkin I.A."/>
            <person name="Orphan V.J."/>
        </authorList>
    </citation>
    <scope>NUCLEOTIDE SEQUENCE</scope>
    <source>
        <strain evidence="4">PM71</strain>
    </source>
</reference>
<keyword evidence="1" id="KW-0378">Hydrolase</keyword>
<dbReference type="InterPro" id="IPR011108">
    <property type="entry name" value="RMMBL"/>
</dbReference>
<dbReference type="InterPro" id="IPR001279">
    <property type="entry name" value="Metallo-B-lactamas"/>
</dbReference>
<dbReference type="PANTHER" id="PTHR11203">
    <property type="entry name" value="CLEAVAGE AND POLYADENYLATION SPECIFICITY FACTOR FAMILY MEMBER"/>
    <property type="match status" value="1"/>
</dbReference>
<dbReference type="GO" id="GO:0016787">
    <property type="term" value="F:hydrolase activity"/>
    <property type="evidence" value="ECO:0007669"/>
    <property type="project" value="UniProtKB-KW"/>
</dbReference>
<dbReference type="SMART" id="SM01027">
    <property type="entry name" value="Beta-Casp"/>
    <property type="match status" value="1"/>
</dbReference>
<dbReference type="Gene3D" id="3.60.15.10">
    <property type="entry name" value="Ribonuclease Z/Hydroxyacylglutathione hydrolase-like"/>
    <property type="match status" value="1"/>
</dbReference>
<dbReference type="InterPro" id="IPR022712">
    <property type="entry name" value="Beta_Casp"/>
</dbReference>
<dbReference type="Proteomes" id="UP001201020">
    <property type="component" value="Chromosome"/>
</dbReference>
<dbReference type="Pfam" id="PF16661">
    <property type="entry name" value="Lactamase_B_6"/>
    <property type="match status" value="1"/>
</dbReference>
<dbReference type="InterPro" id="IPR050698">
    <property type="entry name" value="MBL"/>
</dbReference>
<dbReference type="Gene3D" id="3.40.50.10890">
    <property type="match status" value="1"/>
</dbReference>
<feature type="domain" description="Beta-Casp" evidence="3">
    <location>
        <begin position="234"/>
        <end position="363"/>
    </location>
</feature>
<evidence type="ECO:0000259" key="3">
    <source>
        <dbReference type="SMART" id="SM01027"/>
    </source>
</evidence>
<feature type="domain" description="Metallo-beta-lactamase" evidence="2">
    <location>
        <begin position="16"/>
        <end position="203"/>
    </location>
</feature>
<dbReference type="Pfam" id="PF10996">
    <property type="entry name" value="Beta-Casp"/>
    <property type="match status" value="1"/>
</dbReference>
<dbReference type="AlphaFoldDB" id="A0A9Y1BKS9"/>
<sequence length="452" mass="51485">MKNIQITAYGATNFVGRSAFTISDKDRTVMLDCGIELVPKKLSIAPKGVDAIAKNVDAFLLSHAHIDHSGYVPKLAQKGYKGKFYMTHPTKDIVFRLWLDHLKIEGERHWTEDDLDKTFNRIVTKKYHEKFKIVDGITAEFINAGHILGAAQILIDWDGQLILYSGDINDRQTPFFDGFEYPEEEVDILITESTNGDRYVPERKKIDVGFRLLSKQVAESGNKMLLPSFAVGRSQELLTTLAFDDDIDDVPIYTDGMINMMNTLTEAYLTKDWVSDRFLKELKSRKMNSPFNKENIIPINRAQSPHQFRRQIAKSKEGAIIVTTSGMLEGGPIHTYLDYCAGNENNTLGFTGYQVEGTIGRELYDGAEEITIFNDRRFNNPKKIKVKCKIMKFPYSGHSSAEGLAKYVKKINAKKVILVHGIEKNQLYLRNLMKEYSHPITLEEKKPETIRI</sequence>
<dbReference type="SUPFAM" id="SSF56281">
    <property type="entry name" value="Metallo-hydrolase/oxidoreductase"/>
    <property type="match status" value="1"/>
</dbReference>
<proteinExistence type="predicted"/>
<evidence type="ECO:0000256" key="1">
    <source>
        <dbReference type="ARBA" id="ARBA00022801"/>
    </source>
</evidence>
<dbReference type="InterPro" id="IPR036866">
    <property type="entry name" value="RibonucZ/Hydroxyglut_hydro"/>
</dbReference>
<dbReference type="GO" id="GO:0004521">
    <property type="term" value="F:RNA endonuclease activity"/>
    <property type="evidence" value="ECO:0007669"/>
    <property type="project" value="TreeGrafter"/>
</dbReference>
<name>A0A9Y1BKS9_9ARCH</name>
<evidence type="ECO:0000313" key="4">
    <source>
        <dbReference type="EMBL" id="UJG40672.1"/>
    </source>
</evidence>
<dbReference type="EMBL" id="CP084166">
    <property type="protein sequence ID" value="UJG40672.1"/>
    <property type="molecule type" value="Genomic_DNA"/>
</dbReference>
<dbReference type="SMART" id="SM00849">
    <property type="entry name" value="Lactamase_B"/>
    <property type="match status" value="1"/>
</dbReference>
<organism evidence="4">
    <name type="scientific">Candidatus Heimdallarchaeum aukensis</name>
    <dbReference type="NCBI Taxonomy" id="2876573"/>
    <lineage>
        <taxon>Archaea</taxon>
        <taxon>Promethearchaeati</taxon>
        <taxon>Candidatus Heimdallarchaeota</taxon>
        <taxon>Candidatus Heimdallarchaeia (ex Rinke et al. 2021) (nom. nud.)</taxon>
        <taxon>Candidatus Heimdallarchaeales</taxon>
        <taxon>Candidatus Heimdallarchaeaceae</taxon>
        <taxon>Candidatus Heimdallarchaeum</taxon>
    </lineage>
</organism>
<dbReference type="CDD" id="cd16295">
    <property type="entry name" value="TTHA0252-CPSF-like_MBL-fold"/>
    <property type="match status" value="1"/>
</dbReference>
<dbReference type="PANTHER" id="PTHR11203:SF37">
    <property type="entry name" value="INTEGRATOR COMPLEX SUBUNIT 11"/>
    <property type="match status" value="1"/>
</dbReference>
<evidence type="ECO:0000259" key="2">
    <source>
        <dbReference type="SMART" id="SM00849"/>
    </source>
</evidence>
<accession>A0A9Y1BKS9</accession>
<protein>
    <submittedName>
        <fullName evidence="4">MBL fold metallo-hydrolase</fullName>
    </submittedName>
</protein>